<keyword evidence="8" id="KW-1185">Reference proteome</keyword>
<organism evidence="7 8">
    <name type="scientific">Nitrosococcus watsoni (strain C-113)</name>
    <dbReference type="NCBI Taxonomy" id="105559"/>
    <lineage>
        <taxon>Bacteria</taxon>
        <taxon>Pseudomonadati</taxon>
        <taxon>Pseudomonadota</taxon>
        <taxon>Gammaproteobacteria</taxon>
        <taxon>Chromatiales</taxon>
        <taxon>Chromatiaceae</taxon>
        <taxon>Nitrosococcus</taxon>
    </lineage>
</organism>
<dbReference type="Pfam" id="PF13520">
    <property type="entry name" value="AA_permease_2"/>
    <property type="match status" value="1"/>
</dbReference>
<comment type="subcellular location">
    <subcellularLocation>
        <location evidence="1">Membrane</location>
        <topology evidence="1">Multi-pass membrane protein</topology>
    </subcellularLocation>
</comment>
<gene>
    <name evidence="7" type="ordered locus">Nwat_3116</name>
</gene>
<feature type="transmembrane region" description="Helical" evidence="6">
    <location>
        <begin position="295"/>
        <end position="324"/>
    </location>
</feature>
<reference evidence="7 8" key="1">
    <citation type="submission" date="2010-06" db="EMBL/GenBank/DDBJ databases">
        <title>Complete sequence of chromosome of Nitrosococcus watsoni C-113.</title>
        <authorList>
            <consortium name="US DOE Joint Genome Institute"/>
            <person name="Lucas S."/>
            <person name="Copeland A."/>
            <person name="Lapidus A."/>
            <person name="Cheng J.-F."/>
            <person name="Bruce D."/>
            <person name="Goodwin L."/>
            <person name="Pitluck S."/>
            <person name="Malfatti S.A."/>
            <person name="Chain P.S.G."/>
            <person name="Land M."/>
            <person name="Hauser L."/>
            <person name="Kyrpides N."/>
            <person name="Ivanova N."/>
            <person name="Cambell M.A."/>
            <person name="Heidelberg J.F."/>
            <person name="Klotz M.G."/>
            <person name="Woyke T."/>
        </authorList>
    </citation>
    <scope>NUCLEOTIDE SEQUENCE [LARGE SCALE GENOMIC DNA]</scope>
    <source>
        <strain evidence="7 8">C-113</strain>
    </source>
</reference>
<feature type="transmembrane region" description="Helical" evidence="6">
    <location>
        <begin position="251"/>
        <end position="275"/>
    </location>
</feature>
<evidence type="ECO:0000313" key="8">
    <source>
        <dbReference type="Proteomes" id="UP000000393"/>
    </source>
</evidence>
<dbReference type="Gene3D" id="1.20.1740.10">
    <property type="entry name" value="Amino acid/polyamine transporter I"/>
    <property type="match status" value="1"/>
</dbReference>
<feature type="transmembrane region" description="Helical" evidence="6">
    <location>
        <begin position="180"/>
        <end position="200"/>
    </location>
</feature>
<dbReference type="PIRSF" id="PIRSF006060">
    <property type="entry name" value="AA_transporter"/>
    <property type="match status" value="1"/>
</dbReference>
<keyword evidence="4 6" id="KW-1133">Transmembrane helix</keyword>
<evidence type="ECO:0000256" key="3">
    <source>
        <dbReference type="ARBA" id="ARBA00022692"/>
    </source>
</evidence>
<keyword evidence="5 6" id="KW-0472">Membrane</keyword>
<evidence type="ECO:0000256" key="4">
    <source>
        <dbReference type="ARBA" id="ARBA00022989"/>
    </source>
</evidence>
<dbReference type="HOGENOM" id="CLU_007946_15_7_6"/>
<dbReference type="InterPro" id="IPR002293">
    <property type="entry name" value="AA/rel_permease1"/>
</dbReference>
<evidence type="ECO:0000313" key="7">
    <source>
        <dbReference type="EMBL" id="ADJ29834.1"/>
    </source>
</evidence>
<dbReference type="AlphaFoldDB" id="D8K4N2"/>
<feature type="transmembrane region" description="Helical" evidence="6">
    <location>
        <begin position="28"/>
        <end position="50"/>
    </location>
</feature>
<evidence type="ECO:0000256" key="2">
    <source>
        <dbReference type="ARBA" id="ARBA00022448"/>
    </source>
</evidence>
<feature type="transmembrane region" description="Helical" evidence="6">
    <location>
        <begin position="372"/>
        <end position="394"/>
    </location>
</feature>
<dbReference type="RefSeq" id="WP_013221894.1">
    <property type="nucleotide sequence ID" value="NC_014315.1"/>
</dbReference>
<feature type="transmembrane region" description="Helical" evidence="6">
    <location>
        <begin position="212"/>
        <end position="230"/>
    </location>
</feature>
<feature type="transmembrane region" description="Helical" evidence="6">
    <location>
        <begin position="150"/>
        <end position="168"/>
    </location>
</feature>
<sequence>MKLFRTKPIETDLAKDTGLRKVLGAFDLILLGIGAIIGAGIFVLTGIAAANYAGPAVVLSFVVAGIAVTLAALSYAELAAFIGGAGSAYGYGYAGLGEFVAWVIGWMLILEYTVAISAVSVGWSGYVGNALAAMQMHLPDVLAKTPSQGGWVNLPAMLIILILGVLLATGAKVSAQFNAIMVFVKVAAILLFIGVALFHIDTNHWTPFMPFGWQGVMTGAASIFFAYIGFDAVSTAAEETRNPQRDLPIGILGSLAICTLLYMLVAALLTGIVPYPSLDVPSPVSEALLQLGAKWASGMIAIGAIAGLTTVMLVLYFGLTRILFAISRDGLLPPFFSHINERTGTPVRVILLSGLAMAGIAGFAPLNDIVELTNIGTLGAFTVVCAGVAVLRYTRPELHRPFRIPFSPAVPLLGIAFCVYLMTQLSADTWTRFSIWIAAGLVIYFTYSYRHSKLSDSKENNKLAHAPLE</sequence>
<dbReference type="KEGG" id="nwa:Nwat_3116"/>
<evidence type="ECO:0000256" key="6">
    <source>
        <dbReference type="SAM" id="Phobius"/>
    </source>
</evidence>
<dbReference type="EMBL" id="CP002086">
    <property type="protein sequence ID" value="ADJ29834.1"/>
    <property type="molecule type" value="Genomic_DNA"/>
</dbReference>
<dbReference type="eggNOG" id="COG0531">
    <property type="taxonomic scope" value="Bacteria"/>
</dbReference>
<dbReference type="STRING" id="105559.Nwat_3116"/>
<feature type="transmembrane region" description="Helical" evidence="6">
    <location>
        <begin position="406"/>
        <end position="427"/>
    </location>
</feature>
<keyword evidence="2" id="KW-0813">Transport</keyword>
<dbReference type="PANTHER" id="PTHR43243:SF4">
    <property type="entry name" value="CATIONIC AMINO ACID TRANSPORTER 4"/>
    <property type="match status" value="1"/>
</dbReference>
<dbReference type="OrthoDB" id="9804700at2"/>
<evidence type="ECO:0000256" key="1">
    <source>
        <dbReference type="ARBA" id="ARBA00004141"/>
    </source>
</evidence>
<feature type="transmembrane region" description="Helical" evidence="6">
    <location>
        <begin position="345"/>
        <end position="366"/>
    </location>
</feature>
<feature type="transmembrane region" description="Helical" evidence="6">
    <location>
        <begin position="56"/>
        <end position="76"/>
    </location>
</feature>
<dbReference type="Proteomes" id="UP000000393">
    <property type="component" value="Chromosome"/>
</dbReference>
<name>D8K4N2_NITWC</name>
<dbReference type="PANTHER" id="PTHR43243">
    <property type="entry name" value="INNER MEMBRANE TRANSPORTER YGJI-RELATED"/>
    <property type="match status" value="1"/>
</dbReference>
<protein>
    <submittedName>
        <fullName evidence="7">Amino acid permease-associated region</fullName>
    </submittedName>
</protein>
<dbReference type="GO" id="GO:0015171">
    <property type="term" value="F:amino acid transmembrane transporter activity"/>
    <property type="evidence" value="ECO:0007669"/>
    <property type="project" value="TreeGrafter"/>
</dbReference>
<dbReference type="GO" id="GO:0016020">
    <property type="term" value="C:membrane"/>
    <property type="evidence" value="ECO:0007669"/>
    <property type="project" value="UniProtKB-SubCell"/>
</dbReference>
<evidence type="ECO:0000256" key="5">
    <source>
        <dbReference type="ARBA" id="ARBA00023136"/>
    </source>
</evidence>
<feature type="transmembrane region" description="Helical" evidence="6">
    <location>
        <begin position="88"/>
        <end position="109"/>
    </location>
</feature>
<proteinExistence type="predicted"/>
<keyword evidence="3 6" id="KW-0812">Transmembrane</keyword>
<accession>D8K4N2</accession>
<feature type="transmembrane region" description="Helical" evidence="6">
    <location>
        <begin position="433"/>
        <end position="449"/>
    </location>
</feature>